<protein>
    <recommendedName>
        <fullName evidence="9">Peptidoglycan hydrolase</fullName>
    </recommendedName>
</protein>
<feature type="domain" description="GW" evidence="11">
    <location>
        <begin position="743"/>
        <end position="820"/>
    </location>
</feature>
<dbReference type="InterPro" id="IPR051056">
    <property type="entry name" value="Glycosyl_Hydrolase_73"/>
</dbReference>
<evidence type="ECO:0000256" key="8">
    <source>
        <dbReference type="ARBA" id="ARBA00023316"/>
    </source>
</evidence>
<dbReference type="AlphaFoldDB" id="A0A6G7KB13"/>
<keyword evidence="7" id="KW-0378">Hydrolase</keyword>
<dbReference type="Gene3D" id="2.30.30.170">
    <property type="match status" value="7"/>
</dbReference>
<dbReference type="PANTHER" id="PTHR33308">
    <property type="entry name" value="PEPTIDOGLYCAN HYDROLASE FLGJ"/>
    <property type="match status" value="1"/>
</dbReference>
<evidence type="ECO:0000256" key="10">
    <source>
        <dbReference type="SAM" id="SignalP"/>
    </source>
</evidence>
<dbReference type="InterPro" id="IPR038200">
    <property type="entry name" value="GW_dom_sf"/>
</dbReference>
<evidence type="ECO:0000259" key="11">
    <source>
        <dbReference type="PROSITE" id="PS51780"/>
    </source>
</evidence>
<feature type="signal peptide" evidence="10">
    <location>
        <begin position="1"/>
        <end position="20"/>
    </location>
</feature>
<feature type="domain" description="GW" evidence="11">
    <location>
        <begin position="980"/>
        <end position="1054"/>
    </location>
</feature>
<feature type="domain" description="GW" evidence="11">
    <location>
        <begin position="901"/>
        <end position="978"/>
    </location>
</feature>
<dbReference type="Gene3D" id="1.10.530.10">
    <property type="match status" value="1"/>
</dbReference>
<keyword evidence="14" id="KW-1185">Reference proteome</keyword>
<evidence type="ECO:0000256" key="2">
    <source>
        <dbReference type="ARBA" id="ARBA00010266"/>
    </source>
</evidence>
<dbReference type="RefSeq" id="WP_166162735.1">
    <property type="nucleotide sequence ID" value="NZ_CP049740.1"/>
</dbReference>
<dbReference type="GO" id="GO:0005576">
    <property type="term" value="C:extracellular region"/>
    <property type="evidence" value="ECO:0007669"/>
    <property type="project" value="UniProtKB-SubCell"/>
</dbReference>
<comment type="similarity">
    <text evidence="2">Belongs to the glycosyl hydrolase 73 family.</text>
</comment>
<dbReference type="Pfam" id="PF01476">
    <property type="entry name" value="LysM"/>
    <property type="match status" value="1"/>
</dbReference>
<evidence type="ECO:0000256" key="1">
    <source>
        <dbReference type="ARBA" id="ARBA00004613"/>
    </source>
</evidence>
<feature type="domain" description="GW" evidence="11">
    <location>
        <begin position="664"/>
        <end position="741"/>
    </location>
</feature>
<evidence type="ECO:0000256" key="9">
    <source>
        <dbReference type="ARBA" id="ARBA00032108"/>
    </source>
</evidence>
<keyword evidence="5" id="KW-0081">Bacteriolytic enzyme</keyword>
<dbReference type="Proteomes" id="UP000501451">
    <property type="component" value="Chromosome"/>
</dbReference>
<dbReference type="KEGG" id="jar:G7057_08405"/>
<dbReference type="PANTHER" id="PTHR33308:SF9">
    <property type="entry name" value="PEPTIDOGLYCAN HYDROLASE FLGJ"/>
    <property type="match status" value="1"/>
</dbReference>
<dbReference type="PROSITE" id="PS51782">
    <property type="entry name" value="LYSM"/>
    <property type="match status" value="1"/>
</dbReference>
<dbReference type="GO" id="GO:0042742">
    <property type="term" value="P:defense response to bacterium"/>
    <property type="evidence" value="ECO:0007669"/>
    <property type="project" value="UniProtKB-KW"/>
</dbReference>
<dbReference type="Pfam" id="PF13457">
    <property type="entry name" value="GW"/>
    <property type="match status" value="7"/>
</dbReference>
<dbReference type="InterPro" id="IPR018392">
    <property type="entry name" value="LysM"/>
</dbReference>
<feature type="chain" id="PRO_5039233513" description="Peptidoglycan hydrolase" evidence="10">
    <location>
        <begin position="21"/>
        <end position="1054"/>
    </location>
</feature>
<dbReference type="GO" id="GO:0031640">
    <property type="term" value="P:killing of cells of another organism"/>
    <property type="evidence" value="ECO:0007669"/>
    <property type="project" value="UniProtKB-KW"/>
</dbReference>
<keyword evidence="3" id="KW-0964">Secreted</keyword>
<dbReference type="Gene3D" id="3.10.350.10">
    <property type="entry name" value="LysM domain"/>
    <property type="match status" value="1"/>
</dbReference>
<evidence type="ECO:0000256" key="3">
    <source>
        <dbReference type="ARBA" id="ARBA00022525"/>
    </source>
</evidence>
<dbReference type="InterPro" id="IPR002901">
    <property type="entry name" value="MGlyc_endo_b_GlcNAc-like_dom"/>
</dbReference>
<dbReference type="Gene3D" id="4.10.80.30">
    <property type="entry name" value="DNA polymerase, domain 6"/>
    <property type="match status" value="1"/>
</dbReference>
<dbReference type="InterPro" id="IPR036779">
    <property type="entry name" value="LysM_dom_sf"/>
</dbReference>
<dbReference type="EMBL" id="CP049740">
    <property type="protein sequence ID" value="QII82453.1"/>
    <property type="molecule type" value="Genomic_DNA"/>
</dbReference>
<dbReference type="InterPro" id="IPR025987">
    <property type="entry name" value="GW_dom"/>
</dbReference>
<keyword evidence="6 10" id="KW-0732">Signal</keyword>
<evidence type="ECO:0000256" key="5">
    <source>
        <dbReference type="ARBA" id="ARBA00022638"/>
    </source>
</evidence>
<evidence type="ECO:0000259" key="12">
    <source>
        <dbReference type="PROSITE" id="PS51782"/>
    </source>
</evidence>
<evidence type="ECO:0000313" key="14">
    <source>
        <dbReference type="Proteomes" id="UP000501451"/>
    </source>
</evidence>
<evidence type="ECO:0000256" key="7">
    <source>
        <dbReference type="ARBA" id="ARBA00022801"/>
    </source>
</evidence>
<dbReference type="SMART" id="SM00047">
    <property type="entry name" value="LYZ2"/>
    <property type="match status" value="1"/>
</dbReference>
<dbReference type="PROSITE" id="PS51780">
    <property type="entry name" value="GW"/>
    <property type="match status" value="7"/>
</dbReference>
<organism evidence="13 14">
    <name type="scientific">Jeotgalibaca arthritidis</name>
    <dbReference type="NCBI Taxonomy" id="1868794"/>
    <lineage>
        <taxon>Bacteria</taxon>
        <taxon>Bacillati</taxon>
        <taxon>Bacillota</taxon>
        <taxon>Bacilli</taxon>
        <taxon>Lactobacillales</taxon>
        <taxon>Carnobacteriaceae</taxon>
        <taxon>Jeotgalibaca</taxon>
    </lineage>
</organism>
<evidence type="ECO:0000256" key="4">
    <source>
        <dbReference type="ARBA" id="ARBA00022529"/>
    </source>
</evidence>
<sequence>MKKKNRLSALVLFSSSIVLSTFTEEPIVYADTVDQTSILESEEKVSVIEQEETILIEEEYLLNLEINEDKTEIKGETNPGLSILLTIDDGEFSTIIPDEIGQFTIDLLSYSESKVLKFDAIDEESDVKISKELKITDSQREVLLAPIIIDESEAMIFGQSLPDKTVEIWQNDMLIETVMTDELGQFSFEVSEEFHNIDLVFYTVSDQGEKSEATVYKKIVEVEEENDSIEIPGKSEDEKKEDTVVEKPVTDVQQPKSEIKEVAPIAKIVVQKAKIAEVNGKTYHYVQSGETLSKIATAYSTTVDQILKWNPNIKNANLISTGDLISVDGVNVYDQIDKEKKTFSTPSDFINYISPIAQELAAKNNIYASVMIAQAAHESGWGKSALATVGNNLSGVKGSYNGNSIVMLTWEEVNNEVIWIQDYFRLYSSYREALLDYVDKIKNGVSYNPEIYKGAWVENTASHMDATEWLTGRYATDSKYGSKLNATISTNNLTRFDTHVKITNPITEQYTTNYKARIDKKNITIYSEPYGTASYESLGNTNKYIGQTITVKQEKINNLGTWSKMYLGNTFIGWVKKSDLSTDVVKSSKTVNYAAKVTSGSYTIQTDFLDNSNTISSSKYLNTNIIATEERTMNSGVTYVLITQNGKKIGWVDKKAIVAETVTKTVSVNYVAKIVTKVHSIDSLPYGVNGFKKLGMTSSYYNKNIIATEEKTTPRGTFVYVTLNGKGLGWVDKRALSVETVQSTRSVHYAAKIVTKNNSIDSLPYGVNGFKKLGMTSSYYNKNIIATEEKTTPRGTFVYVSINGKGLGWVDKLALSVETVQSTRSVHYAAKIVTKNNSIDSLPYGVNGFKKLGMTSSYYNKSIIATEEKTTPRGTFVYVTLNGKGLGWVDKQALSEETVQSTRSVHYAAKIVTKVHSIDSLPYGVNGFKKLGMTSSYYNKNIIATEEKTTPRGTFVYVSLNGKGLGWVDKRALSVETVQSTRSVHYAAKIVTKVHSIDSLPYGVNGFKKIGMTSSYFNNTVTATEEKTTPRGTFVYIKLNGKGLGWVDKRALLG</sequence>
<dbReference type="SUPFAM" id="SSF82057">
    <property type="entry name" value="Prokaryotic SH3-related domain"/>
    <property type="match status" value="7"/>
</dbReference>
<name>A0A6G7KB13_9LACT</name>
<reference evidence="13 14" key="1">
    <citation type="journal article" date="2017" name="Int. J. Syst. Evol. Microbiol.">
        <title>Jeotgalibaca porci sp. nov. and Jeotgalibaca arthritidis sp. nov., isolated from pigs, and emended description of the genus Jeotgalibaca.</title>
        <authorList>
            <person name="Zamora L."/>
            <person name="Perez-Sancho M."/>
            <person name="Dominguez L."/>
            <person name="Fernandez-Garayzabal J.F."/>
            <person name="Vela A.I."/>
        </authorList>
    </citation>
    <scope>NUCLEOTIDE SEQUENCE [LARGE SCALE GENOMIC DNA]</scope>
    <source>
        <strain evidence="13 14">CECT 9157</strain>
    </source>
</reference>
<accession>A0A6G7KB13</accession>
<dbReference type="GO" id="GO:0004040">
    <property type="term" value="F:amidase activity"/>
    <property type="evidence" value="ECO:0007669"/>
    <property type="project" value="InterPro"/>
</dbReference>
<dbReference type="CDD" id="cd00118">
    <property type="entry name" value="LysM"/>
    <property type="match status" value="1"/>
</dbReference>
<dbReference type="Pfam" id="PF01832">
    <property type="entry name" value="Glucosaminidase"/>
    <property type="match status" value="1"/>
</dbReference>
<gene>
    <name evidence="13" type="ORF">G7057_08405</name>
</gene>
<dbReference type="GO" id="GO:0071555">
    <property type="term" value="P:cell wall organization"/>
    <property type="evidence" value="ECO:0007669"/>
    <property type="project" value="UniProtKB-KW"/>
</dbReference>
<evidence type="ECO:0000313" key="13">
    <source>
        <dbReference type="EMBL" id="QII82453.1"/>
    </source>
</evidence>
<proteinExistence type="inferred from homology"/>
<comment type="subcellular location">
    <subcellularLocation>
        <location evidence="1">Secreted</location>
    </subcellularLocation>
</comment>
<dbReference type="SUPFAM" id="SSF54106">
    <property type="entry name" value="LysM domain"/>
    <property type="match status" value="1"/>
</dbReference>
<feature type="domain" description="GW" evidence="11">
    <location>
        <begin position="822"/>
        <end position="899"/>
    </location>
</feature>
<keyword evidence="8" id="KW-0961">Cell wall biogenesis/degradation</keyword>
<evidence type="ECO:0000256" key="6">
    <source>
        <dbReference type="ARBA" id="ARBA00022729"/>
    </source>
</evidence>
<feature type="domain" description="GW" evidence="11">
    <location>
        <begin position="508"/>
        <end position="585"/>
    </location>
</feature>
<dbReference type="SMART" id="SM00257">
    <property type="entry name" value="LysM"/>
    <property type="match status" value="1"/>
</dbReference>
<feature type="domain" description="GW" evidence="11">
    <location>
        <begin position="587"/>
        <end position="662"/>
    </location>
</feature>
<feature type="domain" description="LysM" evidence="12">
    <location>
        <begin position="282"/>
        <end position="327"/>
    </location>
</feature>
<keyword evidence="4" id="KW-0929">Antimicrobial</keyword>